<organism evidence="1 2">
    <name type="scientific">Tanacetum coccineum</name>
    <dbReference type="NCBI Taxonomy" id="301880"/>
    <lineage>
        <taxon>Eukaryota</taxon>
        <taxon>Viridiplantae</taxon>
        <taxon>Streptophyta</taxon>
        <taxon>Embryophyta</taxon>
        <taxon>Tracheophyta</taxon>
        <taxon>Spermatophyta</taxon>
        <taxon>Magnoliopsida</taxon>
        <taxon>eudicotyledons</taxon>
        <taxon>Gunneridae</taxon>
        <taxon>Pentapetalae</taxon>
        <taxon>asterids</taxon>
        <taxon>campanulids</taxon>
        <taxon>Asterales</taxon>
        <taxon>Asteraceae</taxon>
        <taxon>Asteroideae</taxon>
        <taxon>Anthemideae</taxon>
        <taxon>Anthemidinae</taxon>
        <taxon>Tanacetum</taxon>
    </lineage>
</organism>
<proteinExistence type="predicted"/>
<dbReference type="EMBL" id="BQNB010019473">
    <property type="protein sequence ID" value="GJT85684.1"/>
    <property type="molecule type" value="Genomic_DNA"/>
</dbReference>
<gene>
    <name evidence="1" type="ORF">Tco_1067401</name>
</gene>
<protein>
    <submittedName>
        <fullName evidence="1">Uncharacterized protein</fullName>
    </submittedName>
</protein>
<accession>A0ABQ5HDM9</accession>
<evidence type="ECO:0000313" key="1">
    <source>
        <dbReference type="EMBL" id="GJT85684.1"/>
    </source>
</evidence>
<keyword evidence="2" id="KW-1185">Reference proteome</keyword>
<evidence type="ECO:0000313" key="2">
    <source>
        <dbReference type="Proteomes" id="UP001151760"/>
    </source>
</evidence>
<sequence length="374" mass="42021">MSADSVVTYTFVHSEARSWSIPSKDPYEEAARQLLEQAPRSPEYVPDPMELEDHVPVYIPEPEHPEDLVPAEDEAPIEAYITKHHPLLPSGTPPLLPIPLPAPSTSRRANIPEADTPSRKRLLLTTPRHRCEVGESSAAAAARQQGPTMARRVDCSSVDTVETRVRGTERRMMAALEVVNLRASYQVDVRSIESLGFYSRHHDAQFDRATVRAEIEVLRRERLSYKQESMENRQALARSEAYSRALEARIIVLETQAHRYEWQCQDADNRATRHINSIQALEAGARDDTLEDTGSRVAFRRDGGCVVSVSVEEAAVVTWQRGDDVEWIYGGGGVVVGMEYVVVSCGVRRLEGERRDASRVWPEKMEEKRIINGG</sequence>
<dbReference type="Proteomes" id="UP001151760">
    <property type="component" value="Unassembled WGS sequence"/>
</dbReference>
<name>A0ABQ5HDM9_9ASTR</name>
<comment type="caution">
    <text evidence="1">The sequence shown here is derived from an EMBL/GenBank/DDBJ whole genome shotgun (WGS) entry which is preliminary data.</text>
</comment>
<reference evidence="1" key="1">
    <citation type="journal article" date="2022" name="Int. J. Mol. Sci.">
        <title>Draft Genome of Tanacetum Coccineum: Genomic Comparison of Closely Related Tanacetum-Family Plants.</title>
        <authorList>
            <person name="Yamashiro T."/>
            <person name="Shiraishi A."/>
            <person name="Nakayama K."/>
            <person name="Satake H."/>
        </authorList>
    </citation>
    <scope>NUCLEOTIDE SEQUENCE</scope>
</reference>
<reference evidence="1" key="2">
    <citation type="submission" date="2022-01" db="EMBL/GenBank/DDBJ databases">
        <authorList>
            <person name="Yamashiro T."/>
            <person name="Shiraishi A."/>
            <person name="Satake H."/>
            <person name="Nakayama K."/>
        </authorList>
    </citation>
    <scope>NUCLEOTIDE SEQUENCE</scope>
</reference>